<comment type="similarity">
    <text evidence="1 3">Belongs to the TPP enzyme family.</text>
</comment>
<evidence type="ECO:0008006" key="10">
    <source>
        <dbReference type="Google" id="ProtNLM"/>
    </source>
</evidence>
<dbReference type="InterPro" id="IPR011766">
    <property type="entry name" value="TPP_enzyme_TPP-bd"/>
</dbReference>
<dbReference type="SUPFAM" id="SSF52518">
    <property type="entry name" value="Thiamin diphosphate-binding fold (THDP-binding)"/>
    <property type="match status" value="2"/>
</dbReference>
<dbReference type="Pfam" id="PF02775">
    <property type="entry name" value="TPP_enzyme_C"/>
    <property type="match status" value="1"/>
</dbReference>
<keyword evidence="2 3" id="KW-0786">Thiamine pyrophosphate</keyword>
<feature type="domain" description="Thiamine pyrophosphate enzyme N-terminal TPP-binding" evidence="7">
    <location>
        <begin position="81"/>
        <end position="196"/>
    </location>
</feature>
<evidence type="ECO:0000256" key="1">
    <source>
        <dbReference type="ARBA" id="ARBA00007812"/>
    </source>
</evidence>
<evidence type="ECO:0000256" key="3">
    <source>
        <dbReference type="RuleBase" id="RU362132"/>
    </source>
</evidence>
<organism evidence="8 9">
    <name type="scientific">Streptomyces gilvosporeus</name>
    <dbReference type="NCBI Taxonomy" id="553510"/>
    <lineage>
        <taxon>Bacteria</taxon>
        <taxon>Bacillati</taxon>
        <taxon>Actinomycetota</taxon>
        <taxon>Actinomycetes</taxon>
        <taxon>Kitasatosporales</taxon>
        <taxon>Streptomycetaceae</taxon>
        <taxon>Streptomyces</taxon>
    </lineage>
</organism>
<dbReference type="GO" id="GO:0050660">
    <property type="term" value="F:flavin adenine dinucleotide binding"/>
    <property type="evidence" value="ECO:0007669"/>
    <property type="project" value="TreeGrafter"/>
</dbReference>
<dbReference type="InterPro" id="IPR045229">
    <property type="entry name" value="TPP_enz"/>
</dbReference>
<proteinExistence type="inferred from homology"/>
<dbReference type="SUPFAM" id="SSF52467">
    <property type="entry name" value="DHS-like NAD/FAD-binding domain"/>
    <property type="match status" value="1"/>
</dbReference>
<dbReference type="GO" id="GO:0000287">
    <property type="term" value="F:magnesium ion binding"/>
    <property type="evidence" value="ECO:0007669"/>
    <property type="project" value="InterPro"/>
</dbReference>
<dbReference type="Gene3D" id="3.40.50.1220">
    <property type="entry name" value="TPP-binding domain"/>
    <property type="match status" value="1"/>
</dbReference>
<dbReference type="GO" id="GO:0030976">
    <property type="term" value="F:thiamine pyrophosphate binding"/>
    <property type="evidence" value="ECO:0007669"/>
    <property type="project" value="InterPro"/>
</dbReference>
<dbReference type="InterPro" id="IPR012000">
    <property type="entry name" value="Thiamin_PyroP_enz_cen_dom"/>
</dbReference>
<dbReference type="InterPro" id="IPR029061">
    <property type="entry name" value="THDP-binding"/>
</dbReference>
<evidence type="ECO:0000313" key="9">
    <source>
        <dbReference type="Proteomes" id="UP000192726"/>
    </source>
</evidence>
<dbReference type="GO" id="GO:0009099">
    <property type="term" value="P:L-valine biosynthetic process"/>
    <property type="evidence" value="ECO:0007669"/>
    <property type="project" value="TreeGrafter"/>
</dbReference>
<dbReference type="Proteomes" id="UP000192726">
    <property type="component" value="Chromosome"/>
</dbReference>
<dbReference type="STRING" id="553510.B1H19_33425"/>
<dbReference type="CDD" id="cd07035">
    <property type="entry name" value="TPP_PYR_POX_like"/>
    <property type="match status" value="1"/>
</dbReference>
<evidence type="ECO:0000256" key="4">
    <source>
        <dbReference type="SAM" id="MobiDB-lite"/>
    </source>
</evidence>
<dbReference type="Pfam" id="PF02776">
    <property type="entry name" value="TPP_enzyme_N"/>
    <property type="match status" value="1"/>
</dbReference>
<dbReference type="InterPro" id="IPR029035">
    <property type="entry name" value="DHS-like_NAD/FAD-binding_dom"/>
</dbReference>
<name>A0A1V0U074_9ACTN</name>
<accession>A0A1V0U074</accession>
<reference evidence="8 9" key="1">
    <citation type="submission" date="2017-04" db="EMBL/GenBank/DDBJ databases">
        <title>Complete Genome Sequence of Streptomyces gilvosporeus F607, a Capable Producer of Natamycin.</title>
        <authorList>
            <person name="Zong G."/>
            <person name="Zhong C."/>
            <person name="Fu J."/>
            <person name="Qin R."/>
            <person name="Cao G."/>
        </authorList>
    </citation>
    <scope>NUCLEOTIDE SEQUENCE [LARGE SCALE GENOMIC DNA]</scope>
    <source>
        <strain evidence="8 9">F607</strain>
    </source>
</reference>
<evidence type="ECO:0000259" key="7">
    <source>
        <dbReference type="Pfam" id="PF02776"/>
    </source>
</evidence>
<feature type="domain" description="Thiamine pyrophosphate enzyme central" evidence="5">
    <location>
        <begin position="280"/>
        <end position="409"/>
    </location>
</feature>
<dbReference type="InterPro" id="IPR012001">
    <property type="entry name" value="Thiamin_PyroP_enz_TPP-bd_dom"/>
</dbReference>
<protein>
    <recommendedName>
        <fullName evidence="10">Thiamine pyrophosphate-binding protein</fullName>
    </recommendedName>
</protein>
<gene>
    <name evidence="8" type="ORF">B1H19_33425</name>
</gene>
<dbReference type="AlphaFoldDB" id="A0A1V0U074"/>
<keyword evidence="9" id="KW-1185">Reference proteome</keyword>
<dbReference type="Gene3D" id="3.40.50.970">
    <property type="match status" value="2"/>
</dbReference>
<feature type="compositionally biased region" description="Basic residues" evidence="4">
    <location>
        <begin position="1"/>
        <end position="11"/>
    </location>
</feature>
<feature type="domain" description="Thiamine pyrophosphate enzyme TPP-binding" evidence="6">
    <location>
        <begin position="471"/>
        <end position="613"/>
    </location>
</feature>
<evidence type="ECO:0000259" key="5">
    <source>
        <dbReference type="Pfam" id="PF00205"/>
    </source>
</evidence>
<dbReference type="KEGG" id="sgv:B1H19_33425"/>
<evidence type="ECO:0000313" key="8">
    <source>
        <dbReference type="EMBL" id="ARF58438.1"/>
    </source>
</evidence>
<dbReference type="GO" id="GO:0005948">
    <property type="term" value="C:acetolactate synthase complex"/>
    <property type="evidence" value="ECO:0007669"/>
    <property type="project" value="TreeGrafter"/>
</dbReference>
<dbReference type="Pfam" id="PF00205">
    <property type="entry name" value="TPP_enzyme_M"/>
    <property type="match status" value="1"/>
</dbReference>
<dbReference type="GO" id="GO:0003984">
    <property type="term" value="F:acetolactate synthase activity"/>
    <property type="evidence" value="ECO:0007669"/>
    <property type="project" value="TreeGrafter"/>
</dbReference>
<dbReference type="GO" id="GO:0009097">
    <property type="term" value="P:isoleucine biosynthetic process"/>
    <property type="evidence" value="ECO:0007669"/>
    <property type="project" value="TreeGrafter"/>
</dbReference>
<dbReference type="PANTHER" id="PTHR18968">
    <property type="entry name" value="THIAMINE PYROPHOSPHATE ENZYMES"/>
    <property type="match status" value="1"/>
</dbReference>
<sequence length="642" mass="69450">MDLLRQRRRHPGLSEISARPAHQEAASVGLHQAPGEELLRGPPQHHPRTDREFLRAEHLHRPLPVPRIIRYCGTGITSMPNVSRVILDSLWAEGASAFFMVPGKQINAYMSNYRDGEHADHPRISPVISAAEGGAAMMADGYARASERFGVVIALDGPGVANTVGGISTACADRSPVVLLSGHVPTGFDAHDALQDVTPTGLDTASVLRPLTSTSLQVRSAAHPIRYFDITLRKLVEQPTRPVYLSYAADVLFSETSDAPVRMTTLSASRLTCDPVDLGRVIDTVNASSSVAVLVGAQANKKAVRRVLTRLSEDHDILVGSTLDAKGAFTESHPNSVGVFGYSGNERAHELFLRNGPETVLLIGCRPSQWNTNGWAGVSGAENVIEVTSEVKDIGRFSPGSQTLLCDELTFLEHWEASMTEGGFPGNAALRERVGQVRLHDDIPDGGDALNPAHAVKCLNSWLKDRICVADSGNHRSFATHYWTTDIDAGFYSTTNMGMMGWAFGAAVGISFARDEPCLVITGDGCTLMQGMEIQTAVRYRRNIIFAIFDNSSYGATHMNNIKNIPELSALPGHDWVKFAESMGATGFRVTSISELDTVAQKIKDSDGVHVLHLVVDRDAPTPAGSYRTNLRAFEASRTGAR</sequence>
<dbReference type="PANTHER" id="PTHR18968:SF167">
    <property type="entry name" value="ACETOLACTATE SYNTHASE LARGE SUBUNIT ILVB2-RELATED"/>
    <property type="match status" value="1"/>
</dbReference>
<evidence type="ECO:0000256" key="2">
    <source>
        <dbReference type="ARBA" id="ARBA00023052"/>
    </source>
</evidence>
<feature type="region of interest" description="Disordered" evidence="4">
    <location>
        <begin position="1"/>
        <end position="27"/>
    </location>
</feature>
<evidence type="ECO:0000259" key="6">
    <source>
        <dbReference type="Pfam" id="PF02775"/>
    </source>
</evidence>
<dbReference type="EMBL" id="CP020569">
    <property type="protein sequence ID" value="ARF58438.1"/>
    <property type="molecule type" value="Genomic_DNA"/>
</dbReference>
<dbReference type="CDD" id="cd00568">
    <property type="entry name" value="TPP_enzymes"/>
    <property type="match status" value="1"/>
</dbReference>